<dbReference type="HOGENOM" id="CLU_2987917_0_0_9"/>
<organism evidence="1 2">
    <name type="scientific">Eshraghiella crossota DSM 2876</name>
    <dbReference type="NCBI Taxonomy" id="511680"/>
    <lineage>
        <taxon>Bacteria</taxon>
        <taxon>Bacillati</taxon>
        <taxon>Bacillota</taxon>
        <taxon>Clostridia</taxon>
        <taxon>Lachnospirales</taxon>
        <taxon>Lachnospiraceae</taxon>
        <taxon>Eshraghiella</taxon>
    </lineage>
</organism>
<dbReference type="EMBL" id="ABWN01000040">
    <property type="protein sequence ID" value="EFF67531.1"/>
    <property type="molecule type" value="Genomic_DNA"/>
</dbReference>
<comment type="caution">
    <text evidence="1">The sequence shown here is derived from an EMBL/GenBank/DDBJ whole genome shotgun (WGS) entry which is preliminary data.</text>
</comment>
<proteinExistence type="predicted"/>
<evidence type="ECO:0000313" key="1">
    <source>
        <dbReference type="EMBL" id="EFF67531.1"/>
    </source>
</evidence>
<keyword evidence="2" id="KW-1185">Reference proteome</keyword>
<reference evidence="1 2" key="1">
    <citation type="submission" date="2010-02" db="EMBL/GenBank/DDBJ databases">
        <authorList>
            <person name="Weinstock G."/>
            <person name="Sodergren E."/>
            <person name="Clifton S."/>
            <person name="Fulton L."/>
            <person name="Fulton B."/>
            <person name="Courtney L."/>
            <person name="Fronick C."/>
            <person name="Harrison M."/>
            <person name="Strong C."/>
            <person name="Farmer C."/>
            <person name="Delahaunty K."/>
            <person name="Markovic C."/>
            <person name="Hall O."/>
            <person name="Minx P."/>
            <person name="Tomlinson C."/>
            <person name="Mitreva M."/>
            <person name="Nelson J."/>
            <person name="Hou S."/>
            <person name="Wollam A."/>
            <person name="Pepin K.H."/>
            <person name="Johnson M."/>
            <person name="Bhonagiri V."/>
            <person name="Zhang X."/>
            <person name="Suruliraj S."/>
            <person name="Warren W."/>
            <person name="Chinwalla A."/>
            <person name="Mardis E.R."/>
            <person name="Wilson R.K."/>
        </authorList>
    </citation>
    <scope>NUCLEOTIDE SEQUENCE [LARGE SCALE GENOMIC DNA]</scope>
    <source>
        <strain evidence="1 2">DSM 2876</strain>
    </source>
</reference>
<gene>
    <name evidence="1" type="ORF">BUTYVIB_02398</name>
</gene>
<sequence length="57" mass="6293">MKNISTSSDASIATDYVLIIILDDIEHSKTLGVLGTKACLVEEIDAKKRFRKANLKD</sequence>
<evidence type="ECO:0000313" key="2">
    <source>
        <dbReference type="Proteomes" id="UP000006238"/>
    </source>
</evidence>
<dbReference type="AlphaFoldDB" id="D4S2S6"/>
<name>D4S2S6_9FIRM</name>
<dbReference type="Proteomes" id="UP000006238">
    <property type="component" value="Unassembled WGS sequence"/>
</dbReference>
<accession>D4S2S6</accession>
<protein>
    <submittedName>
        <fullName evidence="1">Uncharacterized protein</fullName>
    </submittedName>
</protein>